<keyword evidence="1" id="KW-0732">Signal</keyword>
<feature type="signal peptide" evidence="1">
    <location>
        <begin position="1"/>
        <end position="22"/>
    </location>
</feature>
<keyword evidence="3" id="KW-1185">Reference proteome</keyword>
<evidence type="ECO:0000313" key="3">
    <source>
        <dbReference type="Proteomes" id="UP000799441"/>
    </source>
</evidence>
<evidence type="ECO:0000256" key="1">
    <source>
        <dbReference type="SAM" id="SignalP"/>
    </source>
</evidence>
<name>A0A9P4QJH0_9PEZI</name>
<dbReference type="Proteomes" id="UP000799441">
    <property type="component" value="Unassembled WGS sequence"/>
</dbReference>
<protein>
    <submittedName>
        <fullName evidence="2">Uncharacterized protein</fullName>
    </submittedName>
</protein>
<gene>
    <name evidence="2" type="ORF">K431DRAFT_290382</name>
</gene>
<reference evidence="2" key="1">
    <citation type="journal article" date="2020" name="Stud. Mycol.">
        <title>101 Dothideomycetes genomes: a test case for predicting lifestyles and emergence of pathogens.</title>
        <authorList>
            <person name="Haridas S."/>
            <person name="Albert R."/>
            <person name="Binder M."/>
            <person name="Bloem J."/>
            <person name="Labutti K."/>
            <person name="Salamov A."/>
            <person name="Andreopoulos B."/>
            <person name="Baker S."/>
            <person name="Barry K."/>
            <person name="Bills G."/>
            <person name="Bluhm B."/>
            <person name="Cannon C."/>
            <person name="Castanera R."/>
            <person name="Culley D."/>
            <person name="Daum C."/>
            <person name="Ezra D."/>
            <person name="Gonzalez J."/>
            <person name="Henrissat B."/>
            <person name="Kuo A."/>
            <person name="Liang C."/>
            <person name="Lipzen A."/>
            <person name="Lutzoni F."/>
            <person name="Magnuson J."/>
            <person name="Mondo S."/>
            <person name="Nolan M."/>
            <person name="Ohm R."/>
            <person name="Pangilinan J."/>
            <person name="Park H.-J."/>
            <person name="Ramirez L."/>
            <person name="Alfaro M."/>
            <person name="Sun H."/>
            <person name="Tritt A."/>
            <person name="Yoshinaga Y."/>
            <person name="Zwiers L.-H."/>
            <person name="Turgeon B."/>
            <person name="Goodwin S."/>
            <person name="Spatafora J."/>
            <person name="Crous P."/>
            <person name="Grigoriev I."/>
        </authorList>
    </citation>
    <scope>NUCLEOTIDE SEQUENCE</scope>
    <source>
        <strain evidence="2">CBS 116435</strain>
    </source>
</reference>
<sequence length="198" mass="21518">MQTIRCLSALIAVLSHINLSYAQTRCRTQYGQYPTTSLRTSTRFFGPVSTAYSTTTSTTYTEITTAPWTTITVTVHTTVVRPPFSTLYSETLLFLYTSTTTETTTVTPPPTPTPNALRDREANDDILNVRARSGYPTLVICTQRGGTSISTVTATSTSTYYAGGDVTSYYYDVATLPSTRTLGIDYSTVVTATTTVTA</sequence>
<evidence type="ECO:0000313" key="2">
    <source>
        <dbReference type="EMBL" id="KAF2725887.1"/>
    </source>
</evidence>
<comment type="caution">
    <text evidence="2">The sequence shown here is derived from an EMBL/GenBank/DDBJ whole genome shotgun (WGS) entry which is preliminary data.</text>
</comment>
<feature type="chain" id="PRO_5040363977" evidence="1">
    <location>
        <begin position="23"/>
        <end position="198"/>
    </location>
</feature>
<proteinExistence type="predicted"/>
<dbReference type="EMBL" id="MU003766">
    <property type="protein sequence ID" value="KAF2725887.1"/>
    <property type="molecule type" value="Genomic_DNA"/>
</dbReference>
<accession>A0A9P4QJH0</accession>
<organism evidence="2 3">
    <name type="scientific">Polychaeton citri CBS 116435</name>
    <dbReference type="NCBI Taxonomy" id="1314669"/>
    <lineage>
        <taxon>Eukaryota</taxon>
        <taxon>Fungi</taxon>
        <taxon>Dikarya</taxon>
        <taxon>Ascomycota</taxon>
        <taxon>Pezizomycotina</taxon>
        <taxon>Dothideomycetes</taxon>
        <taxon>Dothideomycetidae</taxon>
        <taxon>Capnodiales</taxon>
        <taxon>Capnodiaceae</taxon>
        <taxon>Polychaeton</taxon>
    </lineage>
</organism>
<dbReference type="AlphaFoldDB" id="A0A9P4QJH0"/>